<evidence type="ECO:0000313" key="1">
    <source>
        <dbReference type="EMBL" id="KAJ9580848.1"/>
    </source>
</evidence>
<protein>
    <submittedName>
        <fullName evidence="1">Uncharacterized protein</fullName>
    </submittedName>
</protein>
<comment type="caution">
    <text evidence="1">The sequence shown here is derived from an EMBL/GenBank/DDBJ whole genome shotgun (WGS) entry which is preliminary data.</text>
</comment>
<name>A0AAD7ZHW6_DIPPU</name>
<sequence length="71" mass="7753">MAALCSRPRSLLAAEFSVNRGAYQILKSELIHRFSLSEEQRAEIVPDGVAILADKILEVTPPTPLHPTVNA</sequence>
<accession>A0AAD7ZHW6</accession>
<proteinExistence type="predicted"/>
<reference evidence="1" key="1">
    <citation type="journal article" date="2023" name="IScience">
        <title>Live-bearing cockroach genome reveals convergent evolutionary mechanisms linked to viviparity in insects and beyond.</title>
        <authorList>
            <person name="Fouks B."/>
            <person name="Harrison M.C."/>
            <person name="Mikhailova A.A."/>
            <person name="Marchal E."/>
            <person name="English S."/>
            <person name="Carruthers M."/>
            <person name="Jennings E.C."/>
            <person name="Chiamaka E.L."/>
            <person name="Frigard R.A."/>
            <person name="Pippel M."/>
            <person name="Attardo G.M."/>
            <person name="Benoit J.B."/>
            <person name="Bornberg-Bauer E."/>
            <person name="Tobe S.S."/>
        </authorList>
    </citation>
    <scope>NUCLEOTIDE SEQUENCE</scope>
    <source>
        <tissue evidence="1">Testes</tissue>
    </source>
</reference>
<keyword evidence="2" id="KW-1185">Reference proteome</keyword>
<dbReference type="EMBL" id="JASPKZ010008128">
    <property type="protein sequence ID" value="KAJ9580848.1"/>
    <property type="molecule type" value="Genomic_DNA"/>
</dbReference>
<gene>
    <name evidence="1" type="ORF">L9F63_023979</name>
</gene>
<dbReference type="Proteomes" id="UP001233999">
    <property type="component" value="Unassembled WGS sequence"/>
</dbReference>
<dbReference type="AlphaFoldDB" id="A0AAD7ZHW6"/>
<organism evidence="1 2">
    <name type="scientific">Diploptera punctata</name>
    <name type="common">Pacific beetle cockroach</name>
    <dbReference type="NCBI Taxonomy" id="6984"/>
    <lineage>
        <taxon>Eukaryota</taxon>
        <taxon>Metazoa</taxon>
        <taxon>Ecdysozoa</taxon>
        <taxon>Arthropoda</taxon>
        <taxon>Hexapoda</taxon>
        <taxon>Insecta</taxon>
        <taxon>Pterygota</taxon>
        <taxon>Neoptera</taxon>
        <taxon>Polyneoptera</taxon>
        <taxon>Dictyoptera</taxon>
        <taxon>Blattodea</taxon>
        <taxon>Blaberoidea</taxon>
        <taxon>Blaberidae</taxon>
        <taxon>Diplopterinae</taxon>
        <taxon>Diploptera</taxon>
    </lineage>
</organism>
<feature type="non-terminal residue" evidence="1">
    <location>
        <position position="1"/>
    </location>
</feature>
<reference evidence="1" key="2">
    <citation type="submission" date="2023-05" db="EMBL/GenBank/DDBJ databases">
        <authorList>
            <person name="Fouks B."/>
        </authorList>
    </citation>
    <scope>NUCLEOTIDE SEQUENCE</scope>
    <source>
        <strain evidence="1">Stay&amp;Tobe</strain>
        <tissue evidence="1">Testes</tissue>
    </source>
</reference>
<evidence type="ECO:0000313" key="2">
    <source>
        <dbReference type="Proteomes" id="UP001233999"/>
    </source>
</evidence>